<dbReference type="AlphaFoldDB" id="A0A178M6B1"/>
<organism evidence="5 6">
    <name type="scientific">Magnetospirillum moscoviense</name>
    <dbReference type="NCBI Taxonomy" id="1437059"/>
    <lineage>
        <taxon>Bacteria</taxon>
        <taxon>Pseudomonadati</taxon>
        <taxon>Pseudomonadota</taxon>
        <taxon>Alphaproteobacteria</taxon>
        <taxon>Rhodospirillales</taxon>
        <taxon>Rhodospirillaceae</taxon>
        <taxon>Magnetospirillum</taxon>
    </lineage>
</organism>
<dbReference type="Pfam" id="PF25954">
    <property type="entry name" value="Beta-barrel_RND_2"/>
    <property type="match status" value="1"/>
</dbReference>
<dbReference type="PANTHER" id="PTHR30386">
    <property type="entry name" value="MEMBRANE FUSION SUBUNIT OF EMRAB-TOLC MULTIDRUG EFFLUX PUMP"/>
    <property type="match status" value="1"/>
</dbReference>
<dbReference type="PRINTS" id="PR01490">
    <property type="entry name" value="RTXTOXIND"/>
</dbReference>
<gene>
    <name evidence="5" type="ORF">A6A05_05330</name>
</gene>
<feature type="domain" description="Multidrug resistance protein MdtA-like barrel-sandwich hybrid" evidence="3">
    <location>
        <begin position="45"/>
        <end position="238"/>
    </location>
</feature>
<comment type="caution">
    <text evidence="5">The sequence shown here is derived from an EMBL/GenBank/DDBJ whole genome shotgun (WGS) entry which is preliminary data.</text>
</comment>
<feature type="coiled-coil region" evidence="1">
    <location>
        <begin position="176"/>
        <end position="210"/>
    </location>
</feature>
<dbReference type="Gene3D" id="1.10.287.470">
    <property type="entry name" value="Helix hairpin bin"/>
    <property type="match status" value="1"/>
</dbReference>
<accession>A0A178M6B1</accession>
<feature type="domain" description="CusB-like beta-barrel" evidence="4">
    <location>
        <begin position="243"/>
        <end position="285"/>
    </location>
</feature>
<evidence type="ECO:0000313" key="5">
    <source>
        <dbReference type="EMBL" id="OAN43767.1"/>
    </source>
</evidence>
<dbReference type="InterPro" id="IPR050739">
    <property type="entry name" value="MFP"/>
</dbReference>
<dbReference type="RefSeq" id="WP_068504891.1">
    <property type="nucleotide sequence ID" value="NZ_LWQU01000207.1"/>
</dbReference>
<evidence type="ECO:0000259" key="4">
    <source>
        <dbReference type="Pfam" id="PF25954"/>
    </source>
</evidence>
<feature type="domain" description="Multidrug resistance protein MdtA-like alpha-helical hairpin" evidence="2">
    <location>
        <begin position="110"/>
        <end position="175"/>
    </location>
</feature>
<keyword evidence="1" id="KW-0175">Coiled coil</keyword>
<evidence type="ECO:0000256" key="1">
    <source>
        <dbReference type="SAM" id="Coils"/>
    </source>
</evidence>
<dbReference type="Pfam" id="PF25876">
    <property type="entry name" value="HH_MFP_RND"/>
    <property type="match status" value="1"/>
</dbReference>
<sequence>MKKRLFPLLAVLVLVSAFFGWRWWTDLRFEQTTDDAYVEGDITHLSAKVAGHVAAVLAADNQAVKAGEMLLRLDDRDQRARRDEAAALVAARAAQLEQLDDKVAVQLALLTQAGAGISAAQADLVRSRADLERTRALVRDDYVSRQRFDKETADAAKAEAGLKGSAAGANAAKRQVAVLESDRAIAIAQLDQAKAQLALAESDVDATIIRAPIDGIVGNRAARVGSYVRPGQHLLTVVPVVGLWVEANFKETQLTRIRPGQVAHLKVDAFPDVELIGRVASFSPASGAKFSLLPPENATGNFTKVVQRVPVRIELAADHPLIGRLAPGLSVVATVRTGP</sequence>
<keyword evidence="6" id="KW-1185">Reference proteome</keyword>
<dbReference type="Proteomes" id="UP000078543">
    <property type="component" value="Unassembled WGS sequence"/>
</dbReference>
<dbReference type="InterPro" id="IPR058624">
    <property type="entry name" value="MdtA-like_HH"/>
</dbReference>
<dbReference type="OrthoDB" id="9811754at2"/>
<name>A0A178M6B1_9PROT</name>
<dbReference type="GO" id="GO:0055085">
    <property type="term" value="P:transmembrane transport"/>
    <property type="evidence" value="ECO:0007669"/>
    <property type="project" value="InterPro"/>
</dbReference>
<dbReference type="InterPro" id="IPR058792">
    <property type="entry name" value="Beta-barrel_RND_2"/>
</dbReference>
<evidence type="ECO:0000313" key="6">
    <source>
        <dbReference type="Proteomes" id="UP000078543"/>
    </source>
</evidence>
<dbReference type="PANTHER" id="PTHR30386:SF24">
    <property type="entry name" value="MULTIDRUG RESISTANCE EFFLUX PUMP"/>
    <property type="match status" value="1"/>
</dbReference>
<dbReference type="Gene3D" id="2.40.50.100">
    <property type="match status" value="1"/>
</dbReference>
<proteinExistence type="predicted"/>
<evidence type="ECO:0000259" key="3">
    <source>
        <dbReference type="Pfam" id="PF25917"/>
    </source>
</evidence>
<dbReference type="SUPFAM" id="SSF111369">
    <property type="entry name" value="HlyD-like secretion proteins"/>
    <property type="match status" value="3"/>
</dbReference>
<dbReference type="STRING" id="1437059.A6A05_05330"/>
<dbReference type="Pfam" id="PF25917">
    <property type="entry name" value="BSH_RND"/>
    <property type="match status" value="1"/>
</dbReference>
<protein>
    <submittedName>
        <fullName evidence="5">Hemolysin D</fullName>
    </submittedName>
</protein>
<dbReference type="InterPro" id="IPR058625">
    <property type="entry name" value="MdtA-like_BSH"/>
</dbReference>
<dbReference type="Gene3D" id="2.40.30.170">
    <property type="match status" value="1"/>
</dbReference>
<evidence type="ECO:0000259" key="2">
    <source>
        <dbReference type="Pfam" id="PF25876"/>
    </source>
</evidence>
<dbReference type="EMBL" id="LWQU01000207">
    <property type="protein sequence ID" value="OAN43767.1"/>
    <property type="molecule type" value="Genomic_DNA"/>
</dbReference>
<reference evidence="5 6" key="1">
    <citation type="submission" date="2016-04" db="EMBL/GenBank/DDBJ databases">
        <title>Draft genome sequence of freshwater magnetotactic bacteria Magnetospirillum marisnigri SP-1 and Magnetospirillum moscoviense BB-1.</title>
        <authorList>
            <person name="Koziaeva V."/>
            <person name="Dziuba M.V."/>
            <person name="Ivanov T.M."/>
            <person name="Kuznetsov B."/>
            <person name="Grouzdev D.S."/>
        </authorList>
    </citation>
    <scope>NUCLEOTIDE SEQUENCE [LARGE SCALE GENOMIC DNA]</scope>
    <source>
        <strain evidence="5 6">BB-1</strain>
    </source>
</reference>